<organism evidence="4 5">
    <name type="scientific">Dyella acidiphila</name>
    <dbReference type="NCBI Taxonomy" id="2775866"/>
    <lineage>
        <taxon>Bacteria</taxon>
        <taxon>Pseudomonadati</taxon>
        <taxon>Pseudomonadota</taxon>
        <taxon>Gammaproteobacteria</taxon>
        <taxon>Lysobacterales</taxon>
        <taxon>Rhodanobacteraceae</taxon>
        <taxon>Dyella</taxon>
    </lineage>
</organism>
<proteinExistence type="predicted"/>
<dbReference type="RefSeq" id="WP_192556683.1">
    <property type="nucleotide sequence ID" value="NZ_JACZZA010000010.1"/>
</dbReference>
<comment type="caution">
    <text evidence="4">The sequence shown here is derived from an EMBL/GenBank/DDBJ whole genome shotgun (WGS) entry which is preliminary data.</text>
</comment>
<evidence type="ECO:0000259" key="3">
    <source>
        <dbReference type="PROSITE" id="PS50110"/>
    </source>
</evidence>
<dbReference type="PROSITE" id="PS50110">
    <property type="entry name" value="RESPONSE_REGULATORY"/>
    <property type="match status" value="1"/>
</dbReference>
<dbReference type="EMBL" id="JACZZA010000010">
    <property type="protein sequence ID" value="MBE1161839.1"/>
    <property type="molecule type" value="Genomic_DNA"/>
</dbReference>
<dbReference type="InterPro" id="IPR011006">
    <property type="entry name" value="CheY-like_superfamily"/>
</dbReference>
<protein>
    <submittedName>
        <fullName evidence="4">Response regulator</fullName>
    </submittedName>
</protein>
<dbReference type="Pfam" id="PF00072">
    <property type="entry name" value="Response_reg"/>
    <property type="match status" value="1"/>
</dbReference>
<keyword evidence="1 2" id="KW-0597">Phosphoprotein</keyword>
<name>A0ABR9GCS7_9GAMM</name>
<dbReference type="SMART" id="SM00448">
    <property type="entry name" value="REC"/>
    <property type="match status" value="1"/>
</dbReference>
<evidence type="ECO:0000313" key="4">
    <source>
        <dbReference type="EMBL" id="MBE1161839.1"/>
    </source>
</evidence>
<evidence type="ECO:0000313" key="5">
    <source>
        <dbReference type="Proteomes" id="UP000651010"/>
    </source>
</evidence>
<dbReference type="InterPro" id="IPR001789">
    <property type="entry name" value="Sig_transdc_resp-reg_receiver"/>
</dbReference>
<keyword evidence="5" id="KW-1185">Reference proteome</keyword>
<dbReference type="PANTHER" id="PTHR44591:SF3">
    <property type="entry name" value="RESPONSE REGULATORY DOMAIN-CONTAINING PROTEIN"/>
    <property type="match status" value="1"/>
</dbReference>
<dbReference type="InterPro" id="IPR050595">
    <property type="entry name" value="Bact_response_regulator"/>
</dbReference>
<dbReference type="PANTHER" id="PTHR44591">
    <property type="entry name" value="STRESS RESPONSE REGULATOR PROTEIN 1"/>
    <property type="match status" value="1"/>
</dbReference>
<feature type="domain" description="Response regulatory" evidence="3">
    <location>
        <begin position="4"/>
        <end position="117"/>
    </location>
</feature>
<dbReference type="Gene3D" id="3.40.50.2300">
    <property type="match status" value="1"/>
</dbReference>
<reference evidence="4 5" key="1">
    <citation type="submission" date="2020-09" db="EMBL/GenBank/DDBJ databases">
        <title>Dyella sp. 7MK23 isolated from forest soil.</title>
        <authorList>
            <person name="Fu J."/>
        </authorList>
    </citation>
    <scope>NUCLEOTIDE SEQUENCE [LARGE SCALE GENOMIC DNA]</scope>
    <source>
        <strain evidence="4 5">7MK23</strain>
    </source>
</reference>
<sequence>MATTVLLVDDQPEVLEVTAYMLEDAGYNVLCANDSEQAREMVAGRRDIGVIITDLHLPHGTSGIDMGLALRREGLVCPLLVVSGALAPEQIDQHAWVSYLSKPFGREALLQKITALACGP</sequence>
<dbReference type="SUPFAM" id="SSF52172">
    <property type="entry name" value="CheY-like"/>
    <property type="match status" value="1"/>
</dbReference>
<accession>A0ABR9GCS7</accession>
<dbReference type="Proteomes" id="UP000651010">
    <property type="component" value="Unassembled WGS sequence"/>
</dbReference>
<evidence type="ECO:0000256" key="2">
    <source>
        <dbReference type="PROSITE-ProRule" id="PRU00169"/>
    </source>
</evidence>
<evidence type="ECO:0000256" key="1">
    <source>
        <dbReference type="ARBA" id="ARBA00022553"/>
    </source>
</evidence>
<feature type="modified residue" description="4-aspartylphosphate" evidence="2">
    <location>
        <position position="54"/>
    </location>
</feature>
<gene>
    <name evidence="4" type="ORF">IGX34_15760</name>
</gene>